<comment type="caution">
    <text evidence="1">The sequence shown here is derived from an EMBL/GenBank/DDBJ whole genome shotgun (WGS) entry which is preliminary data.</text>
</comment>
<name>A0AAV7EGH2_ARIFI</name>
<gene>
    <name evidence="1" type="ORF">H6P81_012935</name>
</gene>
<dbReference type="Proteomes" id="UP000825729">
    <property type="component" value="Unassembled WGS sequence"/>
</dbReference>
<reference evidence="1 2" key="1">
    <citation type="submission" date="2021-07" db="EMBL/GenBank/DDBJ databases">
        <title>The Aristolochia fimbriata genome: insights into angiosperm evolution, floral development and chemical biosynthesis.</title>
        <authorList>
            <person name="Jiao Y."/>
        </authorList>
    </citation>
    <scope>NUCLEOTIDE SEQUENCE [LARGE SCALE GENOMIC DNA]</scope>
    <source>
        <strain evidence="1">IBCAS-2021</strain>
        <tissue evidence="1">Leaf</tissue>
    </source>
</reference>
<keyword evidence="2" id="KW-1185">Reference proteome</keyword>
<evidence type="ECO:0000313" key="2">
    <source>
        <dbReference type="Proteomes" id="UP000825729"/>
    </source>
</evidence>
<sequence length="62" mass="6956">MKPSPTYLYQDFDDQTVTVGMDVDDPDPIDILAAEGLVDNHKPADADFFNAFEDDFDDTDIN</sequence>
<protein>
    <recommendedName>
        <fullName evidence="3">Small acidic protein 1</fullName>
    </recommendedName>
</protein>
<dbReference type="AlphaFoldDB" id="A0AAV7EGH2"/>
<accession>A0AAV7EGH2</accession>
<organism evidence="1 2">
    <name type="scientific">Aristolochia fimbriata</name>
    <name type="common">White veined hardy Dutchman's pipe vine</name>
    <dbReference type="NCBI Taxonomy" id="158543"/>
    <lineage>
        <taxon>Eukaryota</taxon>
        <taxon>Viridiplantae</taxon>
        <taxon>Streptophyta</taxon>
        <taxon>Embryophyta</taxon>
        <taxon>Tracheophyta</taxon>
        <taxon>Spermatophyta</taxon>
        <taxon>Magnoliopsida</taxon>
        <taxon>Magnoliidae</taxon>
        <taxon>Piperales</taxon>
        <taxon>Aristolochiaceae</taxon>
        <taxon>Aristolochia</taxon>
    </lineage>
</organism>
<evidence type="ECO:0000313" key="1">
    <source>
        <dbReference type="EMBL" id="KAG9446807.1"/>
    </source>
</evidence>
<proteinExistence type="predicted"/>
<dbReference type="EMBL" id="JAINDJ010000005">
    <property type="protein sequence ID" value="KAG9446807.1"/>
    <property type="molecule type" value="Genomic_DNA"/>
</dbReference>
<evidence type="ECO:0008006" key="3">
    <source>
        <dbReference type="Google" id="ProtNLM"/>
    </source>
</evidence>